<dbReference type="InterPro" id="IPR051532">
    <property type="entry name" value="Ester_Hydrolysis_Enzymes"/>
</dbReference>
<gene>
    <name evidence="2" type="ORF">BRYFOR_05196</name>
</gene>
<dbReference type="PANTHER" id="PTHR30383:SF29">
    <property type="entry name" value="SGNH HYDROLASE-TYPE ESTERASE DOMAIN-CONTAINING PROTEIN"/>
    <property type="match status" value="1"/>
</dbReference>
<dbReference type="InterPro" id="IPR013830">
    <property type="entry name" value="SGNH_hydro"/>
</dbReference>
<dbReference type="AlphaFoldDB" id="C6L9A6"/>
<name>C6L9A6_9FIRM</name>
<dbReference type="EMBL" id="ACCL02000001">
    <property type="protein sequence ID" value="EET62845.1"/>
    <property type="molecule type" value="Genomic_DNA"/>
</dbReference>
<reference evidence="2" key="1">
    <citation type="submission" date="2009-07" db="EMBL/GenBank/DDBJ databases">
        <authorList>
            <person name="Weinstock G."/>
            <person name="Sodergren E."/>
            <person name="Clifton S."/>
            <person name="Fulton L."/>
            <person name="Fulton B."/>
            <person name="Courtney L."/>
            <person name="Fronick C."/>
            <person name="Harrison M."/>
            <person name="Strong C."/>
            <person name="Farmer C."/>
            <person name="Delahaunty K."/>
            <person name="Markovic C."/>
            <person name="Hall O."/>
            <person name="Minx P."/>
            <person name="Tomlinson C."/>
            <person name="Mitreva M."/>
            <person name="Nelson J."/>
            <person name="Hou S."/>
            <person name="Wollam A."/>
            <person name="Pepin K.H."/>
            <person name="Johnson M."/>
            <person name="Bhonagiri V."/>
            <person name="Nash W.E."/>
            <person name="Warren W."/>
            <person name="Chinwalla A."/>
            <person name="Mardis E.R."/>
            <person name="Wilson R.K."/>
        </authorList>
    </citation>
    <scope>NUCLEOTIDE SEQUENCE [LARGE SCALE GENOMIC DNA]</scope>
    <source>
        <strain evidence="2">DSM 14469</strain>
    </source>
</reference>
<comment type="caution">
    <text evidence="2">The sequence shown here is derived from an EMBL/GenBank/DDBJ whole genome shotgun (WGS) entry which is preliminary data.</text>
</comment>
<dbReference type="CDD" id="cd01839">
    <property type="entry name" value="SGNH_arylesterase_like"/>
    <property type="match status" value="1"/>
</dbReference>
<sequence length="213" mass="23519">MKHIVCFGDSNTHGYRAEDNGRFDETQRWTQLLQKKLGGDYLVIEEGLSGRTTCFSDPIHEGLNGLDYIYPCLMSHEPVDLLIIMLGTNDTKERFGSSAACIALGLKRLIAKAIATTDCWRGGKPEILVVTPQNIGREYADTEVALTMGRGCAEKSEGLAAQYQQIAELMGCHYLDANQVISVGPNQIDYMHLTEEGHRQLAQALAEKISTIL</sequence>
<keyword evidence="3" id="KW-1185">Reference proteome</keyword>
<evidence type="ECO:0000259" key="1">
    <source>
        <dbReference type="Pfam" id="PF13472"/>
    </source>
</evidence>
<organism evidence="2 3">
    <name type="scientific">Marvinbryantia formatexigens DSM 14469</name>
    <dbReference type="NCBI Taxonomy" id="478749"/>
    <lineage>
        <taxon>Bacteria</taxon>
        <taxon>Bacillati</taxon>
        <taxon>Bacillota</taxon>
        <taxon>Clostridia</taxon>
        <taxon>Lachnospirales</taxon>
        <taxon>Lachnospiraceae</taxon>
        <taxon>Marvinbryantia</taxon>
    </lineage>
</organism>
<dbReference type="OrthoDB" id="164654at2"/>
<dbReference type="eggNOG" id="COG2755">
    <property type="taxonomic scope" value="Bacteria"/>
</dbReference>
<proteinExistence type="predicted"/>
<dbReference type="RefSeq" id="WP_006859998.1">
    <property type="nucleotide sequence ID" value="NZ_ACCL02000001.1"/>
</dbReference>
<dbReference type="Pfam" id="PF13472">
    <property type="entry name" value="Lipase_GDSL_2"/>
    <property type="match status" value="1"/>
</dbReference>
<dbReference type="STRING" id="168384.SAMN05660368_01806"/>
<dbReference type="Gene3D" id="3.40.50.1110">
    <property type="entry name" value="SGNH hydrolase"/>
    <property type="match status" value="1"/>
</dbReference>
<dbReference type="Proteomes" id="UP000005561">
    <property type="component" value="Unassembled WGS sequence"/>
</dbReference>
<evidence type="ECO:0000313" key="3">
    <source>
        <dbReference type="Proteomes" id="UP000005561"/>
    </source>
</evidence>
<dbReference type="SUPFAM" id="SSF52266">
    <property type="entry name" value="SGNH hydrolase"/>
    <property type="match status" value="1"/>
</dbReference>
<evidence type="ECO:0000313" key="2">
    <source>
        <dbReference type="EMBL" id="EET62845.1"/>
    </source>
</evidence>
<accession>C6L9A6</accession>
<dbReference type="InterPro" id="IPR036514">
    <property type="entry name" value="SGNH_hydro_sf"/>
</dbReference>
<feature type="domain" description="SGNH hydrolase-type esterase" evidence="1">
    <location>
        <begin position="6"/>
        <end position="199"/>
    </location>
</feature>
<protein>
    <submittedName>
        <fullName evidence="2">GDSL-like protein</fullName>
    </submittedName>
</protein>
<dbReference type="PANTHER" id="PTHR30383">
    <property type="entry name" value="THIOESTERASE 1/PROTEASE 1/LYSOPHOSPHOLIPASE L1"/>
    <property type="match status" value="1"/>
</dbReference>